<comment type="caution">
    <text evidence="2">The sequence shown here is derived from an EMBL/GenBank/DDBJ whole genome shotgun (WGS) entry which is preliminary data.</text>
</comment>
<dbReference type="OrthoDB" id="293581at2157"/>
<sequence length="153" mass="15134">MIRVVLTCLLAVAIAGVVFPAADAARADATTVTIGSMADDIAHAATALATAEDPTPAGVAGARRHVVLDVPTGSWRAAGVSELAVRGGDGVELSADIAAGPTVVRRVGGPRIRVVGDRLVLGPGEHRLRLTLEADAGGSVVVLAPAAADPPAA</sequence>
<proteinExistence type="predicted"/>
<evidence type="ECO:0000313" key="2">
    <source>
        <dbReference type="EMBL" id="POG53588.1"/>
    </source>
</evidence>
<dbReference type="Pfam" id="PF23993">
    <property type="entry name" value="DUF7311"/>
    <property type="match status" value="1"/>
</dbReference>
<accession>A0A2P4NKE3</accession>
<evidence type="ECO:0000259" key="1">
    <source>
        <dbReference type="Pfam" id="PF23993"/>
    </source>
</evidence>
<name>A0A2P4NKE3_9EURY</name>
<gene>
    <name evidence="2" type="ORF">AUR65_017505</name>
</gene>
<dbReference type="InterPro" id="IPR055735">
    <property type="entry name" value="DUF7311"/>
</dbReference>
<evidence type="ECO:0000313" key="3">
    <source>
        <dbReference type="Proteomes" id="UP000053621"/>
    </source>
</evidence>
<feature type="domain" description="DUF7311" evidence="1">
    <location>
        <begin position="1"/>
        <end position="143"/>
    </location>
</feature>
<keyword evidence="3" id="KW-1185">Reference proteome</keyword>
<reference evidence="2" key="1">
    <citation type="submission" date="2017-08" db="EMBL/GenBank/DDBJ databases">
        <title>Haloferax marisrubri sp. nov., isolated from the Discovery deep brine-seawater interface in the Red Sea.</title>
        <authorList>
            <person name="Zhang G."/>
            <person name="Stingl U."/>
        </authorList>
    </citation>
    <scope>NUCLEOTIDE SEQUENCE [LARGE SCALE GENOMIC DNA]</scope>
    <source>
        <strain evidence="2">SB3</strain>
    </source>
</reference>
<dbReference type="Proteomes" id="UP000053621">
    <property type="component" value="Unassembled WGS sequence"/>
</dbReference>
<dbReference type="RefSeq" id="WP_058568421.1">
    <property type="nucleotide sequence ID" value="NZ_LOPW02000022.1"/>
</dbReference>
<organism evidence="2 3">
    <name type="scientific">Haloferax marisrubri</name>
    <dbReference type="NCBI Taxonomy" id="1544719"/>
    <lineage>
        <taxon>Archaea</taxon>
        <taxon>Methanobacteriati</taxon>
        <taxon>Methanobacteriota</taxon>
        <taxon>Stenosarchaea group</taxon>
        <taxon>Halobacteria</taxon>
        <taxon>Halobacteriales</taxon>
        <taxon>Haloferacaceae</taxon>
        <taxon>Haloferax</taxon>
    </lineage>
</organism>
<dbReference type="EMBL" id="LOPW02000022">
    <property type="protein sequence ID" value="POG53588.1"/>
    <property type="molecule type" value="Genomic_DNA"/>
</dbReference>
<dbReference type="AlphaFoldDB" id="A0A2P4NKE3"/>
<protein>
    <recommendedName>
        <fullName evidence="1">DUF7311 domain-containing protein</fullName>
    </recommendedName>
</protein>